<dbReference type="GO" id="GO:0009279">
    <property type="term" value="C:cell outer membrane"/>
    <property type="evidence" value="ECO:0007669"/>
    <property type="project" value="UniProtKB-SubCell"/>
</dbReference>
<dbReference type="InterPro" id="IPR036942">
    <property type="entry name" value="Beta-barrel_TonB_sf"/>
</dbReference>
<dbReference type="SUPFAM" id="SSF49464">
    <property type="entry name" value="Carboxypeptidase regulatory domain-like"/>
    <property type="match status" value="1"/>
</dbReference>
<evidence type="ECO:0000256" key="10">
    <source>
        <dbReference type="PROSITE-ProRule" id="PRU01360"/>
    </source>
</evidence>
<evidence type="ECO:0000256" key="4">
    <source>
        <dbReference type="ARBA" id="ARBA00022692"/>
    </source>
</evidence>
<evidence type="ECO:0000256" key="12">
    <source>
        <dbReference type="SAM" id="MobiDB-lite"/>
    </source>
</evidence>
<evidence type="ECO:0000313" key="15">
    <source>
        <dbReference type="EMBL" id="OIN56200.1"/>
    </source>
</evidence>
<name>A0A1S2VCQ3_9BACT</name>
<dbReference type="InterPro" id="IPR008969">
    <property type="entry name" value="CarboxyPept-like_regulatory"/>
</dbReference>
<evidence type="ECO:0008006" key="17">
    <source>
        <dbReference type="Google" id="ProtNLM"/>
    </source>
</evidence>
<dbReference type="AlphaFoldDB" id="A0A1S2VCQ3"/>
<reference evidence="15 16" key="1">
    <citation type="submission" date="2016-10" db="EMBL/GenBank/DDBJ databases">
        <title>Arsenicibacter rosenii gen. nov., sp. nov., an efficient arsenic-methylating bacterium isolated from an arsenic-contaminated paddy soil.</title>
        <authorList>
            <person name="Huang K."/>
        </authorList>
    </citation>
    <scope>NUCLEOTIDE SEQUENCE [LARGE SCALE GENOMIC DNA]</scope>
    <source>
        <strain evidence="15 16">SM-1</strain>
    </source>
</reference>
<dbReference type="SUPFAM" id="SSF56935">
    <property type="entry name" value="Porins"/>
    <property type="match status" value="1"/>
</dbReference>
<evidence type="ECO:0000313" key="16">
    <source>
        <dbReference type="Proteomes" id="UP000181790"/>
    </source>
</evidence>
<feature type="domain" description="TonB-dependent receptor plug" evidence="14">
    <location>
        <begin position="148"/>
        <end position="226"/>
    </location>
</feature>
<comment type="similarity">
    <text evidence="10 11">Belongs to the TonB-dependent receptor family.</text>
</comment>
<dbReference type="Gene3D" id="2.40.170.20">
    <property type="entry name" value="TonB-dependent receptor, beta-barrel domain"/>
    <property type="match status" value="1"/>
</dbReference>
<evidence type="ECO:0000256" key="8">
    <source>
        <dbReference type="ARBA" id="ARBA00023170"/>
    </source>
</evidence>
<dbReference type="Gene3D" id="2.60.40.1120">
    <property type="entry name" value="Carboxypeptidase-like, regulatory domain"/>
    <property type="match status" value="1"/>
</dbReference>
<comment type="caution">
    <text evidence="15">The sequence shown here is derived from an EMBL/GenBank/DDBJ whole genome shotgun (WGS) entry which is preliminary data.</text>
</comment>
<dbReference type="InterPro" id="IPR039426">
    <property type="entry name" value="TonB-dep_rcpt-like"/>
</dbReference>
<keyword evidence="4 10" id="KW-0812">Transmembrane</keyword>
<evidence type="ECO:0000256" key="7">
    <source>
        <dbReference type="ARBA" id="ARBA00023136"/>
    </source>
</evidence>
<evidence type="ECO:0000256" key="9">
    <source>
        <dbReference type="ARBA" id="ARBA00023237"/>
    </source>
</evidence>
<dbReference type="GO" id="GO:0044718">
    <property type="term" value="P:siderophore transmembrane transport"/>
    <property type="evidence" value="ECO:0007669"/>
    <property type="project" value="TreeGrafter"/>
</dbReference>
<evidence type="ECO:0000256" key="2">
    <source>
        <dbReference type="ARBA" id="ARBA00022448"/>
    </source>
</evidence>
<comment type="subcellular location">
    <subcellularLocation>
        <location evidence="1 10">Cell outer membrane</location>
        <topology evidence="1 10">Multi-pass membrane protein</topology>
    </subcellularLocation>
</comment>
<dbReference type="PANTHER" id="PTHR30069:SF29">
    <property type="entry name" value="HEMOGLOBIN AND HEMOGLOBIN-HAPTOGLOBIN-BINDING PROTEIN 1-RELATED"/>
    <property type="match status" value="1"/>
</dbReference>
<keyword evidence="6 11" id="KW-0798">TonB box</keyword>
<protein>
    <recommendedName>
        <fullName evidence="17">TonB-dependent receptor</fullName>
    </recommendedName>
</protein>
<keyword evidence="8" id="KW-0675">Receptor</keyword>
<feature type="region of interest" description="Disordered" evidence="12">
    <location>
        <begin position="1"/>
        <end position="22"/>
    </location>
</feature>
<dbReference type="InterPro" id="IPR000531">
    <property type="entry name" value="Beta-barrel_TonB"/>
</dbReference>
<sequence>MAQSPRTVSGYVRDRESNKPLANVNVYTTATRQPDGRPKGGRQYATTTDADGHYRINLPDLLAEANLKQSQPATSPELTLLFSLVGYEPQARAVSGTTAIDVWLTAGQTLQEIVVKSSVSAPKISDLAGMSQLSVPVDQLSKIPALLGERDVLKVVQLMPGVQKSSEGSTNMYVRGGGPDQNLFLLDDAIVYNPSHLFGFFSVFNGDVLRHVSLTKGGFPANYGGRLSSVIETTMKEGSKDRIHGQGSVGAIASRFTLDGPIAKGNATFLVSGRRSYYGLLSSLIQQQKPGNMVSKTYFYDINTRLTWQLTDRDKLSLSGYTGYDDFSSSRFQNTTTYKSALNWGNKVGSLRWQHQYTARLMSTASLAYSSYQLQVANQESVAFDSLSRVFQLKYLSAIRDITLKYDWNWSAGTTHQLRFGAASTWHRFKPGAVVQDASGDEAMGGVQLTNAVESGIYAEDNWSPNARWRVQAGLRLSHYAHPDVRYLRPEPRLSVAYVLPRQWSLKASYARMNQYVHILSNTGPGLPTDLWVPTTRQVSPQQSEQVAAGLAKDISTRSGQRGFTLTVEGYYKRMNQIISLRQGATFMNPLSGNANWEQNVTPGRGWAYGTEVMLQKQTGRLSGWLGYTLSWTKWQFDELNNGNVFFPRYDRRHNLSVVGMYDLSKHLRISAIWVYGTGQALTLPLSRYIVNTNKVVPSPTTGTESSTSRLSKNVTVRDYGDLNSFRTEPYHRLDLSLQYQRQGRRFTSTWEIGVYNAYNRANPFYYAMESEKDPVTKVSRTVLRRYSLFPAVPSLSYSVKF</sequence>
<dbReference type="PANTHER" id="PTHR30069">
    <property type="entry name" value="TONB-DEPENDENT OUTER MEMBRANE RECEPTOR"/>
    <property type="match status" value="1"/>
</dbReference>
<evidence type="ECO:0000256" key="3">
    <source>
        <dbReference type="ARBA" id="ARBA00022452"/>
    </source>
</evidence>
<keyword evidence="7 10" id="KW-0472">Membrane</keyword>
<evidence type="ECO:0000259" key="13">
    <source>
        <dbReference type="Pfam" id="PF00593"/>
    </source>
</evidence>
<evidence type="ECO:0000256" key="11">
    <source>
        <dbReference type="RuleBase" id="RU003357"/>
    </source>
</evidence>
<keyword evidence="2 10" id="KW-0813">Transport</keyword>
<feature type="domain" description="TonB-dependent receptor-like beta-barrel" evidence="13">
    <location>
        <begin position="300"/>
        <end position="757"/>
    </location>
</feature>
<keyword evidence="3 10" id="KW-1134">Transmembrane beta strand</keyword>
<accession>A0A1S2VCQ3</accession>
<keyword evidence="16" id="KW-1185">Reference proteome</keyword>
<evidence type="ECO:0000259" key="14">
    <source>
        <dbReference type="Pfam" id="PF07715"/>
    </source>
</evidence>
<evidence type="ECO:0000256" key="6">
    <source>
        <dbReference type="ARBA" id="ARBA00023077"/>
    </source>
</evidence>
<evidence type="ECO:0000256" key="5">
    <source>
        <dbReference type="ARBA" id="ARBA00022729"/>
    </source>
</evidence>
<dbReference type="PROSITE" id="PS52016">
    <property type="entry name" value="TONB_DEPENDENT_REC_3"/>
    <property type="match status" value="1"/>
</dbReference>
<dbReference type="Pfam" id="PF00593">
    <property type="entry name" value="TonB_dep_Rec_b-barrel"/>
    <property type="match status" value="1"/>
</dbReference>
<dbReference type="GO" id="GO:0015344">
    <property type="term" value="F:siderophore uptake transmembrane transporter activity"/>
    <property type="evidence" value="ECO:0007669"/>
    <property type="project" value="TreeGrafter"/>
</dbReference>
<dbReference type="RefSeq" id="WP_071506223.1">
    <property type="nucleotide sequence ID" value="NZ_MORL01000027.1"/>
</dbReference>
<dbReference type="InterPro" id="IPR037066">
    <property type="entry name" value="Plug_dom_sf"/>
</dbReference>
<gene>
    <name evidence="15" type="ORF">BLX24_26235</name>
</gene>
<dbReference type="Pfam" id="PF07715">
    <property type="entry name" value="Plug"/>
    <property type="match status" value="1"/>
</dbReference>
<dbReference type="Gene3D" id="2.170.130.10">
    <property type="entry name" value="TonB-dependent receptor, plug domain"/>
    <property type="match status" value="1"/>
</dbReference>
<evidence type="ECO:0000256" key="1">
    <source>
        <dbReference type="ARBA" id="ARBA00004571"/>
    </source>
</evidence>
<dbReference type="EMBL" id="MORL01000027">
    <property type="protein sequence ID" value="OIN56200.1"/>
    <property type="molecule type" value="Genomic_DNA"/>
</dbReference>
<keyword evidence="9 10" id="KW-0998">Cell outer membrane</keyword>
<keyword evidence="5" id="KW-0732">Signal</keyword>
<organism evidence="15 16">
    <name type="scientific">Arsenicibacter rosenii</name>
    <dbReference type="NCBI Taxonomy" id="1750698"/>
    <lineage>
        <taxon>Bacteria</taxon>
        <taxon>Pseudomonadati</taxon>
        <taxon>Bacteroidota</taxon>
        <taxon>Cytophagia</taxon>
        <taxon>Cytophagales</taxon>
        <taxon>Spirosomataceae</taxon>
        <taxon>Arsenicibacter</taxon>
    </lineage>
</organism>
<dbReference type="Proteomes" id="UP000181790">
    <property type="component" value="Unassembled WGS sequence"/>
</dbReference>
<dbReference type="InterPro" id="IPR012910">
    <property type="entry name" value="Plug_dom"/>
</dbReference>
<proteinExistence type="inferred from homology"/>